<dbReference type="InterPro" id="IPR005000">
    <property type="entry name" value="Aldolase/citrate-lyase_domain"/>
</dbReference>
<dbReference type="GO" id="GO:0005737">
    <property type="term" value="C:cytoplasm"/>
    <property type="evidence" value="ECO:0007669"/>
    <property type="project" value="TreeGrafter"/>
</dbReference>
<evidence type="ECO:0000259" key="4">
    <source>
        <dbReference type="Pfam" id="PF03328"/>
    </source>
</evidence>
<evidence type="ECO:0000313" key="5">
    <source>
        <dbReference type="EMBL" id="WND03027.1"/>
    </source>
</evidence>
<dbReference type="Gene3D" id="3.20.20.60">
    <property type="entry name" value="Phosphoenolpyruvate-binding domains"/>
    <property type="match status" value="1"/>
</dbReference>
<dbReference type="Pfam" id="PF03328">
    <property type="entry name" value="HpcH_HpaI"/>
    <property type="match status" value="1"/>
</dbReference>
<reference evidence="5" key="1">
    <citation type="submission" date="2023-04" db="EMBL/GenBank/DDBJ databases">
        <title>Complete genome sequence of Temperatibacter marinus.</title>
        <authorList>
            <person name="Rong J.-C."/>
            <person name="Yi M.-L."/>
            <person name="Zhao Q."/>
        </authorList>
    </citation>
    <scope>NUCLEOTIDE SEQUENCE</scope>
    <source>
        <strain evidence="5">NBRC 110045</strain>
    </source>
</reference>
<dbReference type="SUPFAM" id="SSF51621">
    <property type="entry name" value="Phosphoenolpyruvate/pyruvate domain"/>
    <property type="match status" value="1"/>
</dbReference>
<dbReference type="InterPro" id="IPR050251">
    <property type="entry name" value="HpcH-HpaI_aldolase"/>
</dbReference>
<comment type="similarity">
    <text evidence="1">Belongs to the HpcH/HpaI aldolase family.</text>
</comment>
<accession>A0AA52EI90</accession>
<dbReference type="InterPro" id="IPR040442">
    <property type="entry name" value="Pyrv_kinase-like_dom_sf"/>
</dbReference>
<gene>
    <name evidence="5" type="ORF">QGN29_01440</name>
</gene>
<organism evidence="5 6">
    <name type="scientific">Temperatibacter marinus</name>
    <dbReference type="NCBI Taxonomy" id="1456591"/>
    <lineage>
        <taxon>Bacteria</taxon>
        <taxon>Pseudomonadati</taxon>
        <taxon>Pseudomonadota</taxon>
        <taxon>Alphaproteobacteria</taxon>
        <taxon>Kordiimonadales</taxon>
        <taxon>Temperatibacteraceae</taxon>
        <taxon>Temperatibacter</taxon>
    </lineage>
</organism>
<keyword evidence="2" id="KW-0479">Metal-binding</keyword>
<dbReference type="PANTHER" id="PTHR30502:SF0">
    <property type="entry name" value="PHOSPHOENOLPYRUVATE CARBOXYLASE FAMILY PROTEIN"/>
    <property type="match status" value="1"/>
</dbReference>
<sequence>MSDFRQRLLAGEGIIGTWVKTPSSIVCEVLALTDLDVICLDAEHAPFGRLELDQCLAISMAKGMSCLVRVPNMEASTILNALDCGATGIVAPHICTKESAEAFAKMCKFGGANGGTRGYAGSTRAAAFTTSPLSKNLEINQTETVTIAQIEDIEALECLDDIASVDGIDCLFVGRIDLTVALGAPSPMDDRVVDAVKKICAVGKKHGKIVGMFTPSTDEIPMWRDVGASVFILGSEQSFILSGAQAMKDNFSRKWEE</sequence>
<dbReference type="KEGG" id="tmk:QGN29_01440"/>
<dbReference type="EMBL" id="CP123872">
    <property type="protein sequence ID" value="WND03027.1"/>
    <property type="molecule type" value="Genomic_DNA"/>
</dbReference>
<keyword evidence="3 5" id="KW-0456">Lyase</keyword>
<dbReference type="GO" id="GO:0046872">
    <property type="term" value="F:metal ion binding"/>
    <property type="evidence" value="ECO:0007669"/>
    <property type="project" value="UniProtKB-KW"/>
</dbReference>
<dbReference type="RefSeq" id="WP_310798873.1">
    <property type="nucleotide sequence ID" value="NZ_CP123872.1"/>
</dbReference>
<evidence type="ECO:0000256" key="2">
    <source>
        <dbReference type="ARBA" id="ARBA00022723"/>
    </source>
</evidence>
<evidence type="ECO:0000256" key="3">
    <source>
        <dbReference type="ARBA" id="ARBA00023239"/>
    </source>
</evidence>
<evidence type="ECO:0000313" key="6">
    <source>
        <dbReference type="Proteomes" id="UP001268683"/>
    </source>
</evidence>
<evidence type="ECO:0000256" key="1">
    <source>
        <dbReference type="ARBA" id="ARBA00005568"/>
    </source>
</evidence>
<keyword evidence="6" id="KW-1185">Reference proteome</keyword>
<dbReference type="PANTHER" id="PTHR30502">
    <property type="entry name" value="2-KETO-3-DEOXY-L-RHAMNONATE ALDOLASE"/>
    <property type="match status" value="1"/>
</dbReference>
<feature type="domain" description="HpcH/HpaI aldolase/citrate lyase" evidence="4">
    <location>
        <begin position="16"/>
        <end position="236"/>
    </location>
</feature>
<dbReference type="AlphaFoldDB" id="A0AA52EI90"/>
<dbReference type="InterPro" id="IPR015813">
    <property type="entry name" value="Pyrv/PenolPyrv_kinase-like_dom"/>
</dbReference>
<protein>
    <submittedName>
        <fullName evidence="5">Aldolase/citrate lyase family protein</fullName>
    </submittedName>
</protein>
<dbReference type="Proteomes" id="UP001268683">
    <property type="component" value="Chromosome"/>
</dbReference>
<proteinExistence type="inferred from homology"/>
<name>A0AA52EI90_9PROT</name>
<dbReference type="GO" id="GO:0016832">
    <property type="term" value="F:aldehyde-lyase activity"/>
    <property type="evidence" value="ECO:0007669"/>
    <property type="project" value="TreeGrafter"/>
</dbReference>